<dbReference type="CDD" id="cd07262">
    <property type="entry name" value="VOC_like"/>
    <property type="match status" value="1"/>
</dbReference>
<protein>
    <submittedName>
        <fullName evidence="2">Lactoylglutathione lyase and related lyases</fullName>
    </submittedName>
</protein>
<reference evidence="2" key="1">
    <citation type="submission" date="2018-06" db="EMBL/GenBank/DDBJ databases">
        <authorList>
            <person name="Zhirakovskaya E."/>
        </authorList>
    </citation>
    <scope>NUCLEOTIDE SEQUENCE</scope>
</reference>
<evidence type="ECO:0000313" key="2">
    <source>
        <dbReference type="EMBL" id="VAX02254.1"/>
    </source>
</evidence>
<dbReference type="GO" id="GO:0016829">
    <property type="term" value="F:lyase activity"/>
    <property type="evidence" value="ECO:0007669"/>
    <property type="project" value="UniProtKB-KW"/>
</dbReference>
<dbReference type="PANTHER" id="PTHR35006">
    <property type="entry name" value="GLYOXALASE FAMILY PROTEIN (AFU_ORTHOLOGUE AFUA_5G14830)"/>
    <property type="match status" value="1"/>
</dbReference>
<dbReference type="InterPro" id="IPR037523">
    <property type="entry name" value="VOC_core"/>
</dbReference>
<dbReference type="AlphaFoldDB" id="A0A3B1AQZ1"/>
<dbReference type="SUPFAM" id="SSF54593">
    <property type="entry name" value="Glyoxalase/Bleomycin resistance protein/Dihydroxybiphenyl dioxygenase"/>
    <property type="match status" value="1"/>
</dbReference>
<keyword evidence="2" id="KW-0456">Lyase</keyword>
<dbReference type="EMBL" id="UOFU01000258">
    <property type="protein sequence ID" value="VAX02254.1"/>
    <property type="molecule type" value="Genomic_DNA"/>
</dbReference>
<name>A0A3B1AQZ1_9ZZZZ</name>
<feature type="domain" description="VOC" evidence="1">
    <location>
        <begin position="2"/>
        <end position="119"/>
    </location>
</feature>
<dbReference type="PROSITE" id="PS51819">
    <property type="entry name" value="VOC"/>
    <property type="match status" value="1"/>
</dbReference>
<evidence type="ECO:0000259" key="1">
    <source>
        <dbReference type="PROSITE" id="PS51819"/>
    </source>
</evidence>
<sequence length="125" mass="13568">MIIDHIGLAVSDGKKSQAFYVAALAPLSIKKVMEVQGWVGFGRDGKPEFWFGEGGSAQSPMHIAFRAENRQQVQDFYAAAIAAGGRDNGAPGLREEYHPTYYGAFVIDLDGHNIEAVCHAPENES</sequence>
<dbReference type="Gene3D" id="3.10.180.10">
    <property type="entry name" value="2,3-Dihydroxybiphenyl 1,2-Dioxygenase, domain 1"/>
    <property type="match status" value="1"/>
</dbReference>
<dbReference type="InterPro" id="IPR029068">
    <property type="entry name" value="Glyas_Bleomycin-R_OHBP_Dase"/>
</dbReference>
<dbReference type="PANTHER" id="PTHR35006:SF2">
    <property type="entry name" value="GLYOXALASE FAMILY PROTEIN (AFU_ORTHOLOGUE AFUA_5G14830)"/>
    <property type="match status" value="1"/>
</dbReference>
<accession>A0A3B1AQZ1</accession>
<organism evidence="2">
    <name type="scientific">hydrothermal vent metagenome</name>
    <dbReference type="NCBI Taxonomy" id="652676"/>
    <lineage>
        <taxon>unclassified sequences</taxon>
        <taxon>metagenomes</taxon>
        <taxon>ecological metagenomes</taxon>
    </lineage>
</organism>
<gene>
    <name evidence="2" type="ORF">MNBD_GAMMA20-232</name>
</gene>
<proteinExistence type="predicted"/>